<feature type="compositionally biased region" description="Basic and acidic residues" evidence="1">
    <location>
        <begin position="42"/>
        <end position="52"/>
    </location>
</feature>
<protein>
    <submittedName>
        <fullName evidence="2">Uncharacterized protein</fullName>
    </submittedName>
</protein>
<organism evidence="2 3">
    <name type="scientific">Penicillium salamii</name>
    <dbReference type="NCBI Taxonomy" id="1612424"/>
    <lineage>
        <taxon>Eukaryota</taxon>
        <taxon>Fungi</taxon>
        <taxon>Dikarya</taxon>
        <taxon>Ascomycota</taxon>
        <taxon>Pezizomycotina</taxon>
        <taxon>Eurotiomycetes</taxon>
        <taxon>Eurotiomycetidae</taxon>
        <taxon>Eurotiales</taxon>
        <taxon>Aspergillaceae</taxon>
        <taxon>Penicillium</taxon>
    </lineage>
</organism>
<evidence type="ECO:0000313" key="2">
    <source>
        <dbReference type="EMBL" id="CAG8351323.1"/>
    </source>
</evidence>
<reference evidence="2" key="1">
    <citation type="submission" date="2021-07" db="EMBL/GenBank/DDBJ databases">
        <authorList>
            <person name="Branca A.L. A."/>
        </authorList>
    </citation>
    <scope>NUCLEOTIDE SEQUENCE</scope>
</reference>
<evidence type="ECO:0000313" key="3">
    <source>
        <dbReference type="Proteomes" id="UP001152646"/>
    </source>
</evidence>
<comment type="caution">
    <text evidence="2">The sequence shown here is derived from an EMBL/GenBank/DDBJ whole genome shotgun (WGS) entry which is preliminary data.</text>
</comment>
<proteinExistence type="predicted"/>
<feature type="region of interest" description="Disordered" evidence="1">
    <location>
        <begin position="30"/>
        <end position="58"/>
    </location>
</feature>
<dbReference type="OrthoDB" id="4525951at2759"/>
<accession>A0A9W4IV25</accession>
<dbReference type="EMBL" id="CAJVPA010000111">
    <property type="protein sequence ID" value="CAG8351323.1"/>
    <property type="molecule type" value="Genomic_DNA"/>
</dbReference>
<name>A0A9W4IV25_9EURO</name>
<dbReference type="AlphaFoldDB" id="A0A9W4IV25"/>
<sequence length="58" mass="6691">MGRSLEEIDLIFRESPSVWATVRFANNRPIESMPDLPQDTQAKVEVEHEEYSIKSASR</sequence>
<dbReference type="Proteomes" id="UP001152646">
    <property type="component" value="Unassembled WGS sequence"/>
</dbReference>
<evidence type="ECO:0000256" key="1">
    <source>
        <dbReference type="SAM" id="MobiDB-lite"/>
    </source>
</evidence>
<gene>
    <name evidence="2" type="ORF">PSALAMII_LOCUS3231</name>
</gene>